<accession>A0A7C9ECC9</accession>
<dbReference type="PANTHER" id="PTHR45890">
    <property type="entry name" value="AARF DOMAIN CONTAINING KINASE 2 (PREDICTED)"/>
    <property type="match status" value="1"/>
</dbReference>
<reference evidence="3" key="2">
    <citation type="submission" date="2020-07" db="EMBL/GenBank/DDBJ databases">
        <authorList>
            <person name="Vera ALvarez R."/>
            <person name="Arias-Moreno D.M."/>
            <person name="Jimenez-Jacinto V."/>
            <person name="Jimenez-Bremont J.F."/>
            <person name="Swaminathan K."/>
            <person name="Moose S.P."/>
            <person name="Guerrero-Gonzalez M.L."/>
            <person name="Marino-Ramirez L."/>
            <person name="Landsman D."/>
            <person name="Rodriguez-Kessler M."/>
            <person name="Delgado-Sanchez P."/>
        </authorList>
    </citation>
    <scope>NUCLEOTIDE SEQUENCE</scope>
    <source>
        <tissue evidence="3">Cladode</tissue>
    </source>
</reference>
<sequence length="614" mass="69592">MSRIISCGTVKRIARAFLEDQRCSCSKLDPSSRSNLVTRHYASSSHNFYEAKDLFTIYSMRKIHDFSASFMVSRQAQVAWRRLLQIRPYGGPAFSRFSKAAIAVSLALSRSPFLAPGVIALIAGQFACGQNTWAHAECYPTSGPLYKNAQNGHICLTSFVFSAVEAIVLFFRAIYLAILFSPCIVMAPFANSLGVEFRKVWLHILLHTLERAGPAFIKWGQWAATRPDLFPQDLCAVLSDLHSKAPAHSFAFTKKTIENAFGRKLDEMFDKFEEEPVASGSVAQVHRATLKFQYPGQPIKPILVAVKVRHPGVGDAIRRDFMIIYAFAKISTYVPTLEWLRLDESLQQFSVFMMSQVDLAREAAHLSRFIYNFRRWKDVSFPKPLYPLVHPAVLVETYEHGESVLHFVDELEGSGRIRTELAHIGSHALLKMLLVDNFIHADMHPGNILVRINQRRPQKQLFVSRPHVIFLDVGMTAELSKRDRVNLLEFFKAVALRDGRTAAQRTLQLSKEQNCPNPGAFIEEVEKYFTFWDSSEGCSLHASDCMQQLLELVRHHKVNISGNVCTVIVTTMVLEGWQRKLDPEYNVMETLKALLFKANWVESLFYTIEGLVAP</sequence>
<keyword evidence="1" id="KW-0812">Transmembrane</keyword>
<keyword evidence="1" id="KW-0472">Membrane</keyword>
<organism evidence="3">
    <name type="scientific">Opuntia streptacantha</name>
    <name type="common">Prickly pear cactus</name>
    <name type="synonym">Opuntia cardona</name>
    <dbReference type="NCBI Taxonomy" id="393608"/>
    <lineage>
        <taxon>Eukaryota</taxon>
        <taxon>Viridiplantae</taxon>
        <taxon>Streptophyta</taxon>
        <taxon>Embryophyta</taxon>
        <taxon>Tracheophyta</taxon>
        <taxon>Spermatophyta</taxon>
        <taxon>Magnoliopsida</taxon>
        <taxon>eudicotyledons</taxon>
        <taxon>Gunneridae</taxon>
        <taxon>Pentapetalae</taxon>
        <taxon>Caryophyllales</taxon>
        <taxon>Cactineae</taxon>
        <taxon>Cactaceae</taxon>
        <taxon>Opuntioideae</taxon>
        <taxon>Opuntia</taxon>
    </lineage>
</organism>
<name>A0A7C9ECC9_OPUST</name>
<evidence type="ECO:0000259" key="2">
    <source>
        <dbReference type="Pfam" id="PF03109"/>
    </source>
</evidence>
<dbReference type="CDD" id="cd13971">
    <property type="entry name" value="ADCK2-like"/>
    <property type="match status" value="1"/>
</dbReference>
<reference evidence="3" key="1">
    <citation type="journal article" date="2013" name="J. Plant Res.">
        <title>Effect of fungi and light on seed germination of three Opuntia species from semiarid lands of central Mexico.</title>
        <authorList>
            <person name="Delgado-Sanchez P."/>
            <person name="Jimenez-Bremont J.F."/>
            <person name="Guerrero-Gonzalez Mde L."/>
            <person name="Flores J."/>
        </authorList>
    </citation>
    <scope>NUCLEOTIDE SEQUENCE</scope>
    <source>
        <tissue evidence="3">Cladode</tissue>
    </source>
</reference>
<evidence type="ECO:0000256" key="1">
    <source>
        <dbReference type="SAM" id="Phobius"/>
    </source>
</evidence>
<evidence type="ECO:0000313" key="3">
    <source>
        <dbReference type="EMBL" id="MBA4661943.1"/>
    </source>
</evidence>
<dbReference type="EMBL" id="GISG01214307">
    <property type="protein sequence ID" value="MBA4661943.1"/>
    <property type="molecule type" value="Transcribed_RNA"/>
</dbReference>
<dbReference type="AlphaFoldDB" id="A0A7C9ECC9"/>
<dbReference type="PANTHER" id="PTHR45890:SF7">
    <property type="entry name" value="OS07G0558000 PROTEIN"/>
    <property type="match status" value="1"/>
</dbReference>
<dbReference type="Pfam" id="PF03109">
    <property type="entry name" value="ABC1"/>
    <property type="match status" value="1"/>
</dbReference>
<feature type="transmembrane region" description="Helical" evidence="1">
    <location>
        <begin position="154"/>
        <end position="180"/>
    </location>
</feature>
<dbReference type="InterPro" id="IPR044095">
    <property type="entry name" value="ADCK2_dom"/>
</dbReference>
<dbReference type="SUPFAM" id="SSF56112">
    <property type="entry name" value="Protein kinase-like (PK-like)"/>
    <property type="match status" value="1"/>
</dbReference>
<dbReference type="InterPro" id="IPR011009">
    <property type="entry name" value="Kinase-like_dom_sf"/>
</dbReference>
<keyword evidence="1" id="KW-1133">Transmembrane helix</keyword>
<feature type="domain" description="ABC1 atypical kinase-like" evidence="2">
    <location>
        <begin position="241"/>
        <end position="503"/>
    </location>
</feature>
<dbReference type="InterPro" id="IPR052402">
    <property type="entry name" value="ADCK_kinase"/>
</dbReference>
<proteinExistence type="predicted"/>
<protein>
    <recommendedName>
        <fullName evidence="2">ABC1 atypical kinase-like domain-containing protein</fullName>
    </recommendedName>
</protein>
<dbReference type="InterPro" id="IPR004147">
    <property type="entry name" value="ABC1_dom"/>
</dbReference>